<sequence>MPRQTPSALLWVDRQLGRLSGLVAILGALAVLGLMFVTLTAVLWRYALNDPIFGISDISTMTLIVVAGASVCYGARHGAHVSVNVIGMVAGRRLTRFTDALMRLMAFGILALASYALADKACGAERACLTNNMSIVHRPFYYFLSATMGLFALNVLLQLVVGLYHLDGDDPNEIAD</sequence>
<comment type="subcellular location">
    <subcellularLocation>
        <location evidence="7">Cell inner membrane</location>
        <topology evidence="7">Multi-pass membrane protein</topology>
    </subcellularLocation>
    <subcellularLocation>
        <location evidence="1">Cell membrane</location>
        <topology evidence="1">Multi-pass membrane protein</topology>
    </subcellularLocation>
</comment>
<feature type="domain" description="Tripartite ATP-independent periplasmic transporters DctQ component" evidence="8">
    <location>
        <begin position="34"/>
        <end position="160"/>
    </location>
</feature>
<protein>
    <recommendedName>
        <fullName evidence="7">TRAP transporter small permease protein</fullName>
    </recommendedName>
</protein>
<keyword evidence="6 7" id="KW-0472">Membrane</keyword>
<proteinExistence type="inferred from homology"/>
<dbReference type="Proteomes" id="UP000281343">
    <property type="component" value="Unassembled WGS sequence"/>
</dbReference>
<comment type="similarity">
    <text evidence="7">Belongs to the TRAP transporter small permease family.</text>
</comment>
<keyword evidence="10" id="KW-1185">Reference proteome</keyword>
<evidence type="ECO:0000256" key="3">
    <source>
        <dbReference type="ARBA" id="ARBA00022475"/>
    </source>
</evidence>
<feature type="transmembrane region" description="Helical" evidence="7">
    <location>
        <begin position="139"/>
        <end position="161"/>
    </location>
</feature>
<dbReference type="EMBL" id="RCNT01000008">
    <property type="protein sequence ID" value="RMA41222.1"/>
    <property type="molecule type" value="Genomic_DNA"/>
</dbReference>
<evidence type="ECO:0000259" key="8">
    <source>
        <dbReference type="Pfam" id="PF04290"/>
    </source>
</evidence>
<keyword evidence="5 7" id="KW-1133">Transmembrane helix</keyword>
<name>A0A3L9XYB8_9RHOB</name>
<comment type="subunit">
    <text evidence="7">The complex comprises the extracytoplasmic solute receptor protein and the two transmembrane proteins.</text>
</comment>
<accession>A0A3L9XYB8</accession>
<dbReference type="InterPro" id="IPR055348">
    <property type="entry name" value="DctQ"/>
</dbReference>
<evidence type="ECO:0000313" key="9">
    <source>
        <dbReference type="EMBL" id="RMA41222.1"/>
    </source>
</evidence>
<reference evidence="9 10" key="1">
    <citation type="submission" date="2018-10" db="EMBL/GenBank/DDBJ databases">
        <authorList>
            <person name="Jung H.S."/>
            <person name="Jeon C.O."/>
        </authorList>
    </citation>
    <scope>NUCLEOTIDE SEQUENCE [LARGE SCALE GENOMIC DNA]</scope>
    <source>
        <strain evidence="9 10">MA-7-27</strain>
    </source>
</reference>
<dbReference type="GO" id="GO:0022857">
    <property type="term" value="F:transmembrane transporter activity"/>
    <property type="evidence" value="ECO:0007669"/>
    <property type="project" value="UniProtKB-UniRule"/>
</dbReference>
<dbReference type="AlphaFoldDB" id="A0A3L9XYB8"/>
<dbReference type="OrthoDB" id="7868044at2"/>
<dbReference type="Pfam" id="PF04290">
    <property type="entry name" value="DctQ"/>
    <property type="match status" value="1"/>
</dbReference>
<keyword evidence="7" id="KW-0997">Cell inner membrane</keyword>
<evidence type="ECO:0000256" key="1">
    <source>
        <dbReference type="ARBA" id="ARBA00004651"/>
    </source>
</evidence>
<keyword evidence="3" id="KW-1003">Cell membrane</keyword>
<evidence type="ECO:0000256" key="6">
    <source>
        <dbReference type="ARBA" id="ARBA00023136"/>
    </source>
</evidence>
<organism evidence="9 10">
    <name type="scientific">Rhodophyticola porphyridii</name>
    <dbReference type="NCBI Taxonomy" id="1852017"/>
    <lineage>
        <taxon>Bacteria</taxon>
        <taxon>Pseudomonadati</taxon>
        <taxon>Pseudomonadota</taxon>
        <taxon>Alphaproteobacteria</taxon>
        <taxon>Rhodobacterales</taxon>
        <taxon>Roseobacteraceae</taxon>
        <taxon>Rhodophyticola</taxon>
    </lineage>
</organism>
<evidence type="ECO:0000256" key="5">
    <source>
        <dbReference type="ARBA" id="ARBA00022989"/>
    </source>
</evidence>
<evidence type="ECO:0000313" key="10">
    <source>
        <dbReference type="Proteomes" id="UP000281343"/>
    </source>
</evidence>
<feature type="transmembrane region" description="Helical" evidence="7">
    <location>
        <begin position="21"/>
        <end position="44"/>
    </location>
</feature>
<comment type="caution">
    <text evidence="9">The sequence shown here is derived from an EMBL/GenBank/DDBJ whole genome shotgun (WGS) entry which is preliminary data.</text>
</comment>
<dbReference type="RefSeq" id="WP_121898941.1">
    <property type="nucleotide sequence ID" value="NZ_RCNT01000008.1"/>
</dbReference>
<evidence type="ECO:0000256" key="2">
    <source>
        <dbReference type="ARBA" id="ARBA00022448"/>
    </source>
</evidence>
<keyword evidence="4 7" id="KW-0812">Transmembrane</keyword>
<comment type="caution">
    <text evidence="7">Lacks conserved residue(s) required for the propagation of feature annotation.</text>
</comment>
<comment type="function">
    <text evidence="7">Part of the tripartite ATP-independent periplasmic (TRAP) transport system.</text>
</comment>
<dbReference type="GO" id="GO:0005886">
    <property type="term" value="C:plasma membrane"/>
    <property type="evidence" value="ECO:0007669"/>
    <property type="project" value="UniProtKB-SubCell"/>
</dbReference>
<evidence type="ECO:0000256" key="4">
    <source>
        <dbReference type="ARBA" id="ARBA00022692"/>
    </source>
</evidence>
<gene>
    <name evidence="9" type="ORF">D9R08_15305</name>
</gene>
<keyword evidence="2 7" id="KW-0813">Transport</keyword>
<evidence type="ECO:0000256" key="7">
    <source>
        <dbReference type="RuleBase" id="RU369079"/>
    </source>
</evidence>